<dbReference type="AlphaFoldDB" id="T0IIJ8"/>
<evidence type="ECO:0008006" key="5">
    <source>
        <dbReference type="Google" id="ProtNLM"/>
    </source>
</evidence>
<feature type="chain" id="PRO_5004565201" description="PepSY domain-containing protein" evidence="2">
    <location>
        <begin position="26"/>
        <end position="176"/>
    </location>
</feature>
<evidence type="ECO:0000313" key="3">
    <source>
        <dbReference type="EMBL" id="EQB11565.1"/>
    </source>
</evidence>
<feature type="compositionally biased region" description="Basic and acidic residues" evidence="1">
    <location>
        <begin position="71"/>
        <end position="86"/>
    </location>
</feature>
<accession>T0IIJ8</accession>
<evidence type="ECO:0000313" key="4">
    <source>
        <dbReference type="Proteomes" id="UP000015525"/>
    </source>
</evidence>
<protein>
    <recommendedName>
        <fullName evidence="5">PepSY domain-containing protein</fullName>
    </recommendedName>
</protein>
<dbReference type="EMBL" id="ATHO01000024">
    <property type="protein sequence ID" value="EQB11565.1"/>
    <property type="molecule type" value="Genomic_DNA"/>
</dbReference>
<keyword evidence="2" id="KW-0732">Signal</keyword>
<gene>
    <name evidence="3" type="ORF">L288_03415</name>
</gene>
<feature type="region of interest" description="Disordered" evidence="1">
    <location>
        <begin position="26"/>
        <end position="93"/>
    </location>
</feature>
<comment type="caution">
    <text evidence="3">The sequence shown here is derived from an EMBL/GenBank/DDBJ whole genome shotgun (WGS) entry which is preliminary data.</text>
</comment>
<organism evidence="3 4">
    <name type="scientific">Sphingobium quisquiliarum P25</name>
    <dbReference type="NCBI Taxonomy" id="1329909"/>
    <lineage>
        <taxon>Bacteria</taxon>
        <taxon>Pseudomonadati</taxon>
        <taxon>Pseudomonadota</taxon>
        <taxon>Alphaproteobacteria</taxon>
        <taxon>Sphingomonadales</taxon>
        <taxon>Sphingomonadaceae</taxon>
        <taxon>Sphingobium</taxon>
    </lineage>
</organism>
<name>T0IIJ8_9SPHN</name>
<dbReference type="Proteomes" id="UP000015525">
    <property type="component" value="Unassembled WGS sequence"/>
</dbReference>
<keyword evidence="4" id="KW-1185">Reference proteome</keyword>
<sequence>MMGKPVWIAVSVLGMTLLASGTAVAQNQPRYDYSDPADDQDSTGSDYANRANEDQVSPRAEDDFSDVAAADEERAGSARRDGRDDSAALNIDDEEVEAMTDGCARAAREEAELNGDYAEVRQMEAPRENRNGFRIDGDVESRSHWRAQDGRLRHFTCTVANGRIEDVYFQRERAAR</sequence>
<evidence type="ECO:0000256" key="2">
    <source>
        <dbReference type="SAM" id="SignalP"/>
    </source>
</evidence>
<feature type="signal peptide" evidence="2">
    <location>
        <begin position="1"/>
        <end position="25"/>
    </location>
</feature>
<proteinExistence type="predicted"/>
<evidence type="ECO:0000256" key="1">
    <source>
        <dbReference type="SAM" id="MobiDB-lite"/>
    </source>
</evidence>
<reference evidence="3 4" key="1">
    <citation type="journal article" date="2013" name="Genome Announc.">
        <title>Draft Genome Sequence of Sphingobium quisquiliarum Strain P25T, a Novel Hexachlorocyclohexane (HCH)-Degrading Bacterium Isolated from an HCH Dumpsite.</title>
        <authorList>
            <person name="Kumar Singh A."/>
            <person name="Sangwan N."/>
            <person name="Sharma A."/>
            <person name="Gupta V."/>
            <person name="Khurana J.P."/>
            <person name="Lal R."/>
        </authorList>
    </citation>
    <scope>NUCLEOTIDE SEQUENCE [LARGE SCALE GENOMIC DNA]</scope>
    <source>
        <strain evidence="3 4">P25</strain>
    </source>
</reference>
<dbReference type="PATRIC" id="fig|1329909.3.peg.645"/>
<dbReference type="RefSeq" id="WP_021236990.1">
    <property type="nucleotide sequence ID" value="NZ_ATHO01000024.1"/>
</dbReference>